<evidence type="ECO:0000313" key="4">
    <source>
        <dbReference type="Proteomes" id="UP000605568"/>
    </source>
</evidence>
<dbReference type="InterPro" id="IPR019734">
    <property type="entry name" value="TPR_rpt"/>
</dbReference>
<dbReference type="InterPro" id="IPR049945">
    <property type="entry name" value="AAA_22"/>
</dbReference>
<dbReference type="SUPFAM" id="SSF48452">
    <property type="entry name" value="TPR-like"/>
    <property type="match status" value="1"/>
</dbReference>
<dbReference type="PRINTS" id="PR00364">
    <property type="entry name" value="DISEASERSIST"/>
</dbReference>
<sequence>MAATPGIVPGSPTIGRMAATPEGRLRALHRALAAHPDEPVLFADLIREVWGDAPPAGPLPALRTLVKRLRRAIPDEIVTDASGYRLRVRTPGPCQLPADLPDFVGREHELADLERREGAIAITGAPGVGKTALAVRLAHRLRERYFDGQLYMNLRAFAPGPPVTAEQALGGFLRALGVPQAAIPAGLGAQTELYRQKLDGKKVLVVLDNAVEDLAEPLLPEEPGCLAITTSRHDLPGQLRLDVLGDDAAHELLTSMRVEGSPEERTELVRLCAHLPLALRIAGANVAHGHMEDYLHDLRGDRLDVLEIDGDTAVRGTFELSYRALSTGAKRVFRRLGLPPGADIGLAAVEALTGRDPEPQLGELVKAGLVDHIGVRYQLHDLIRLFAADAADDDDQAGLLALYGWYLRTAHNAVLQIVPETSLMTEPDLDGPGLAFTGRDDAGAWLEQEHSNLVAAVLGAPSPLAQQLADVLRIHLLVGRFESEKALVFRTGLRVAREAGDLDGQCAALYGLGMSAWTRGEYDDALGHLDEARRYARTPFALASIGNAAGLVHLEKGETQQAEENLQAALEIRRELDDQRGVGSALMNLGIVAGTRGDLRTAAGYFQESKDIGERHGLLNQVAIALDNLSVAHFELGDLDRALASSVESVELHTGQDQKRALANALASLARIHAERGEVAEGLTAARRCFDVAEEAEHPKARIDCLVAMAVLEPGNAERHATDATDLGRKIGYGPGVITASILLARATGSVGLIDEVLGTIEETDSLMDQSRALLVRAQITGSVHTAQEALAAAERRGQGKVASDVRELLVTLGA</sequence>
<dbReference type="EMBL" id="BNAR01000002">
    <property type="protein sequence ID" value="GHH34000.1"/>
    <property type="molecule type" value="Genomic_DNA"/>
</dbReference>
<dbReference type="InterPro" id="IPR016032">
    <property type="entry name" value="Sig_transdc_resp-reg_C-effctor"/>
</dbReference>
<reference evidence="4" key="1">
    <citation type="journal article" date="2019" name="Int. J. Syst. Evol. Microbiol.">
        <title>The Global Catalogue of Microorganisms (GCM) 10K type strain sequencing project: providing services to taxonomists for standard genome sequencing and annotation.</title>
        <authorList>
            <consortium name="The Broad Institute Genomics Platform"/>
            <consortium name="The Broad Institute Genome Sequencing Center for Infectious Disease"/>
            <person name="Wu L."/>
            <person name="Ma J."/>
        </authorList>
    </citation>
    <scope>NUCLEOTIDE SEQUENCE [LARGE SCALE GENOMIC DNA]</scope>
    <source>
        <strain evidence="4">CGMCC 4.7367</strain>
    </source>
</reference>
<evidence type="ECO:0000259" key="2">
    <source>
        <dbReference type="SMART" id="SM00862"/>
    </source>
</evidence>
<name>A0ABQ3M796_9PSEU</name>
<dbReference type="SUPFAM" id="SSF46894">
    <property type="entry name" value="C-terminal effector domain of the bipartite response regulators"/>
    <property type="match status" value="1"/>
</dbReference>
<dbReference type="InterPro" id="IPR001867">
    <property type="entry name" value="OmpR/PhoB-type_DNA-bd"/>
</dbReference>
<dbReference type="Pfam" id="PF13401">
    <property type="entry name" value="AAA_22"/>
    <property type="match status" value="1"/>
</dbReference>
<accession>A0ABQ3M796</accession>
<protein>
    <recommendedName>
        <fullName evidence="2">OmpR/PhoB-type domain-containing protein</fullName>
    </recommendedName>
</protein>
<evidence type="ECO:0000313" key="3">
    <source>
        <dbReference type="EMBL" id="GHH34000.1"/>
    </source>
</evidence>
<dbReference type="PANTHER" id="PTHR47691:SF3">
    <property type="entry name" value="HTH-TYPE TRANSCRIPTIONAL REGULATOR RV0890C-RELATED"/>
    <property type="match status" value="1"/>
</dbReference>
<dbReference type="Gene3D" id="3.40.50.300">
    <property type="entry name" value="P-loop containing nucleotide triphosphate hydrolases"/>
    <property type="match status" value="1"/>
</dbReference>
<dbReference type="PANTHER" id="PTHR47691">
    <property type="entry name" value="REGULATOR-RELATED"/>
    <property type="match status" value="1"/>
</dbReference>
<organism evidence="3 4">
    <name type="scientific">Lentzea cavernae</name>
    <dbReference type="NCBI Taxonomy" id="2020703"/>
    <lineage>
        <taxon>Bacteria</taxon>
        <taxon>Bacillati</taxon>
        <taxon>Actinomycetota</taxon>
        <taxon>Actinomycetes</taxon>
        <taxon>Pseudonocardiales</taxon>
        <taxon>Pseudonocardiaceae</taxon>
        <taxon>Lentzea</taxon>
    </lineage>
</organism>
<comment type="caution">
    <text evidence="3">The sequence shown here is derived from an EMBL/GenBank/DDBJ whole genome shotgun (WGS) entry which is preliminary data.</text>
</comment>
<keyword evidence="1" id="KW-0238">DNA-binding</keyword>
<feature type="domain" description="OmpR/PhoB-type" evidence="2">
    <location>
        <begin position="23"/>
        <end position="86"/>
    </location>
</feature>
<evidence type="ECO:0000256" key="1">
    <source>
        <dbReference type="ARBA" id="ARBA00023125"/>
    </source>
</evidence>
<dbReference type="InterPro" id="IPR036388">
    <property type="entry name" value="WH-like_DNA-bd_sf"/>
</dbReference>
<dbReference type="Gene3D" id="1.25.40.10">
    <property type="entry name" value="Tetratricopeptide repeat domain"/>
    <property type="match status" value="2"/>
</dbReference>
<dbReference type="SUPFAM" id="SSF52540">
    <property type="entry name" value="P-loop containing nucleoside triphosphate hydrolases"/>
    <property type="match status" value="1"/>
</dbReference>
<dbReference type="SMART" id="SM00028">
    <property type="entry name" value="TPR"/>
    <property type="match status" value="5"/>
</dbReference>
<gene>
    <name evidence="3" type="ORF">GCM10017774_17340</name>
</gene>
<proteinExistence type="predicted"/>
<dbReference type="Proteomes" id="UP000605568">
    <property type="component" value="Unassembled WGS sequence"/>
</dbReference>
<dbReference type="SMART" id="SM00862">
    <property type="entry name" value="Trans_reg_C"/>
    <property type="match status" value="1"/>
</dbReference>
<dbReference type="Pfam" id="PF13424">
    <property type="entry name" value="TPR_12"/>
    <property type="match status" value="1"/>
</dbReference>
<dbReference type="InterPro" id="IPR011990">
    <property type="entry name" value="TPR-like_helical_dom_sf"/>
</dbReference>
<keyword evidence="4" id="KW-1185">Reference proteome</keyword>
<dbReference type="Gene3D" id="1.10.10.10">
    <property type="entry name" value="Winged helix-like DNA-binding domain superfamily/Winged helix DNA-binding domain"/>
    <property type="match status" value="1"/>
</dbReference>
<dbReference type="InterPro" id="IPR027417">
    <property type="entry name" value="P-loop_NTPase"/>
</dbReference>